<reference evidence="1" key="1">
    <citation type="journal article" date="2019" name="Sci. Rep.">
        <title>Draft genome of Tanacetum cinerariifolium, the natural source of mosquito coil.</title>
        <authorList>
            <person name="Yamashiro T."/>
            <person name="Shiraishi A."/>
            <person name="Satake H."/>
            <person name="Nakayama K."/>
        </authorList>
    </citation>
    <scope>NUCLEOTIDE SEQUENCE</scope>
</reference>
<proteinExistence type="predicted"/>
<sequence length="49" mass="5428">MLIRYRGGNVLGLHSYFGGIRSNPEKAKAVMDMSSLKTLKQMQSLSGKQ</sequence>
<gene>
    <name evidence="1" type="ORF">Tci_853950</name>
</gene>
<organism evidence="1">
    <name type="scientific">Tanacetum cinerariifolium</name>
    <name type="common">Dalmatian daisy</name>
    <name type="synonym">Chrysanthemum cinerariifolium</name>
    <dbReference type="NCBI Taxonomy" id="118510"/>
    <lineage>
        <taxon>Eukaryota</taxon>
        <taxon>Viridiplantae</taxon>
        <taxon>Streptophyta</taxon>
        <taxon>Embryophyta</taxon>
        <taxon>Tracheophyta</taxon>
        <taxon>Spermatophyta</taxon>
        <taxon>Magnoliopsida</taxon>
        <taxon>eudicotyledons</taxon>
        <taxon>Gunneridae</taxon>
        <taxon>Pentapetalae</taxon>
        <taxon>asterids</taxon>
        <taxon>campanulids</taxon>
        <taxon>Asterales</taxon>
        <taxon>Asteraceae</taxon>
        <taxon>Asteroideae</taxon>
        <taxon>Anthemideae</taxon>
        <taxon>Anthemidinae</taxon>
        <taxon>Tanacetum</taxon>
    </lineage>
</organism>
<protein>
    <submittedName>
        <fullName evidence="1">Uncharacterized protein</fullName>
    </submittedName>
</protein>
<feature type="non-terminal residue" evidence="1">
    <location>
        <position position="49"/>
    </location>
</feature>
<comment type="caution">
    <text evidence="1">The sequence shown here is derived from an EMBL/GenBank/DDBJ whole genome shotgun (WGS) entry which is preliminary data.</text>
</comment>
<dbReference type="EMBL" id="BKCJ011082169">
    <property type="protein sequence ID" value="GFC81980.1"/>
    <property type="molecule type" value="Genomic_DNA"/>
</dbReference>
<accession>A0A699R6T0</accession>
<dbReference type="AlphaFoldDB" id="A0A699R6T0"/>
<name>A0A699R6T0_TANCI</name>
<evidence type="ECO:0000313" key="1">
    <source>
        <dbReference type="EMBL" id="GFC81980.1"/>
    </source>
</evidence>